<dbReference type="InterPro" id="IPR003593">
    <property type="entry name" value="AAA+_ATPase"/>
</dbReference>
<evidence type="ECO:0000256" key="2">
    <source>
        <dbReference type="ARBA" id="ARBA00022692"/>
    </source>
</evidence>
<protein>
    <submittedName>
        <fullName evidence="11">ABC bifunctional lipid A exporter</fullName>
    </submittedName>
</protein>
<dbReference type="PANTHER" id="PTHR24221:SF654">
    <property type="entry name" value="ATP-BINDING CASSETTE SUB-FAMILY B MEMBER 6"/>
    <property type="match status" value="1"/>
</dbReference>
<feature type="transmembrane region" description="Helical" evidence="8">
    <location>
        <begin position="45"/>
        <end position="69"/>
    </location>
</feature>
<feature type="domain" description="ABC transmembrane type-1" evidence="10">
    <location>
        <begin position="49"/>
        <end position="331"/>
    </location>
</feature>
<dbReference type="EMBL" id="FWFF01000001">
    <property type="protein sequence ID" value="SLM88634.1"/>
    <property type="molecule type" value="Genomic_DNA"/>
</dbReference>
<dbReference type="GO" id="GO:0005886">
    <property type="term" value="C:plasma membrane"/>
    <property type="evidence" value="ECO:0007669"/>
    <property type="project" value="UniProtKB-SubCell"/>
</dbReference>
<dbReference type="Proteomes" id="UP000196581">
    <property type="component" value="Unassembled WGS sequence"/>
</dbReference>
<feature type="domain" description="ABC transporter" evidence="9">
    <location>
        <begin position="389"/>
        <end position="667"/>
    </location>
</feature>
<dbReference type="GO" id="GO:0034040">
    <property type="term" value="F:ATPase-coupled lipid transmembrane transporter activity"/>
    <property type="evidence" value="ECO:0007669"/>
    <property type="project" value="TreeGrafter"/>
</dbReference>
<sequence>MSTDSTVPDATSPPDSSTRPDTPTLPIATRRRAFARLLPHLRGRAGWLVVLLVAGTANAAAGLVGPWAIGRLVDALPAGAGPEVVWTSAIAVAVAGLVMAVGTWIGAWALARVAMPAVAGLRTDVVGAALALDAQTVERTGTGDLVSRVADDSRRVSETSTQILPLVVESVLVVVVSAIGLAAVDWRLGLVGLVALPMYWLTLRWYLPRSAPLYQQERAAIGRRSGRLLGGLTGARTLRAHRAEHIELARIDSASVEARDLSIGVFRFLTRAFSRNNRAEAVVLSLLLLTGFALVWFDETTPGAVTTAALVFHRLFNPIGALVGLFDQIQSAGASLTRMVGVIDAAGSRDREAAATDTATDATDTAAEAVPGSDGPVAAADGGARSAGLVLRDLWYSYDDQVALPGEQNHVLRGVDLTVAPGEVVAVVGTTGAGKSTLAKIAAGLAAPSSGSAQLIEDWPVIEDSSVSEDGPVNESGSVIEDRPAIVNGPAARTGHEITTLPEHRLRAHVAMIAQEVHTFVGTIRDNVAMPVPDAPPAAIEHALRRVGADWAFALPHGLDTVVGDGGARLSPLQEQTIALARLVLADPDIAILDEATAEAGSTGAHLLETAAAAALEGRGALVIAHRLSQAEAADRVLVMEHGQVVEEGPHAQLVAAGGRYAALWEAWSG</sequence>
<evidence type="ECO:0000256" key="7">
    <source>
        <dbReference type="SAM" id="MobiDB-lite"/>
    </source>
</evidence>
<feature type="compositionally biased region" description="Low complexity" evidence="7">
    <location>
        <begin position="355"/>
        <end position="369"/>
    </location>
</feature>
<evidence type="ECO:0000256" key="3">
    <source>
        <dbReference type="ARBA" id="ARBA00022741"/>
    </source>
</evidence>
<reference evidence="12" key="1">
    <citation type="submission" date="2017-02" db="EMBL/GenBank/DDBJ databases">
        <authorList>
            <person name="Dridi B."/>
        </authorList>
    </citation>
    <scope>NUCLEOTIDE SEQUENCE [LARGE SCALE GENOMIC DNA]</scope>
    <source>
        <strain evidence="12">B Co 03.10</strain>
    </source>
</reference>
<dbReference type="InterPro" id="IPR027417">
    <property type="entry name" value="P-loop_NTPase"/>
</dbReference>
<keyword evidence="5 8" id="KW-1133">Transmembrane helix</keyword>
<keyword evidence="6 8" id="KW-0472">Membrane</keyword>
<dbReference type="PROSITE" id="PS50893">
    <property type="entry name" value="ABC_TRANSPORTER_2"/>
    <property type="match status" value="1"/>
</dbReference>
<dbReference type="Gene3D" id="1.20.1560.10">
    <property type="entry name" value="ABC transporter type 1, transmembrane domain"/>
    <property type="match status" value="1"/>
</dbReference>
<feature type="transmembrane region" description="Helical" evidence="8">
    <location>
        <begin position="163"/>
        <end position="184"/>
    </location>
</feature>
<evidence type="ECO:0000313" key="12">
    <source>
        <dbReference type="Proteomes" id="UP000196581"/>
    </source>
</evidence>
<keyword evidence="4" id="KW-0067">ATP-binding</keyword>
<dbReference type="InterPro" id="IPR039421">
    <property type="entry name" value="Type_1_exporter"/>
</dbReference>
<dbReference type="InterPro" id="IPR036640">
    <property type="entry name" value="ABC1_TM_sf"/>
</dbReference>
<dbReference type="PROSITE" id="PS50929">
    <property type="entry name" value="ABC_TM1F"/>
    <property type="match status" value="1"/>
</dbReference>
<gene>
    <name evidence="11" type="ORF">FM105_00700</name>
</gene>
<dbReference type="Pfam" id="PF00005">
    <property type="entry name" value="ABC_tran"/>
    <property type="match status" value="1"/>
</dbReference>
<feature type="transmembrane region" description="Helical" evidence="8">
    <location>
        <begin position="279"/>
        <end position="297"/>
    </location>
</feature>
<keyword evidence="2 8" id="KW-0812">Transmembrane</keyword>
<dbReference type="SMART" id="SM00382">
    <property type="entry name" value="AAA"/>
    <property type="match status" value="1"/>
</dbReference>
<keyword evidence="12" id="KW-1185">Reference proteome</keyword>
<evidence type="ECO:0000256" key="8">
    <source>
        <dbReference type="SAM" id="Phobius"/>
    </source>
</evidence>
<dbReference type="GO" id="GO:0005524">
    <property type="term" value="F:ATP binding"/>
    <property type="evidence" value="ECO:0007669"/>
    <property type="project" value="UniProtKB-KW"/>
</dbReference>
<organism evidence="11 12">
    <name type="scientific">Brevibacterium yomogidense</name>
    <dbReference type="NCBI Taxonomy" id="946573"/>
    <lineage>
        <taxon>Bacteria</taxon>
        <taxon>Bacillati</taxon>
        <taxon>Actinomycetota</taxon>
        <taxon>Actinomycetes</taxon>
        <taxon>Micrococcales</taxon>
        <taxon>Brevibacteriaceae</taxon>
        <taxon>Brevibacterium</taxon>
    </lineage>
</organism>
<dbReference type="InterPro" id="IPR011527">
    <property type="entry name" value="ABC1_TM_dom"/>
</dbReference>
<dbReference type="GO" id="GO:0140359">
    <property type="term" value="F:ABC-type transporter activity"/>
    <property type="evidence" value="ECO:0007669"/>
    <property type="project" value="InterPro"/>
</dbReference>
<evidence type="ECO:0000256" key="1">
    <source>
        <dbReference type="ARBA" id="ARBA00004651"/>
    </source>
</evidence>
<comment type="subcellular location">
    <subcellularLocation>
        <location evidence="1">Cell membrane</location>
        <topology evidence="1">Multi-pass membrane protein</topology>
    </subcellularLocation>
</comment>
<evidence type="ECO:0000259" key="10">
    <source>
        <dbReference type="PROSITE" id="PS50929"/>
    </source>
</evidence>
<evidence type="ECO:0000313" key="11">
    <source>
        <dbReference type="EMBL" id="SLM88634.1"/>
    </source>
</evidence>
<feature type="region of interest" description="Disordered" evidence="7">
    <location>
        <begin position="353"/>
        <end position="379"/>
    </location>
</feature>
<feature type="transmembrane region" description="Helical" evidence="8">
    <location>
        <begin position="190"/>
        <end position="207"/>
    </location>
</feature>
<evidence type="ECO:0000259" key="9">
    <source>
        <dbReference type="PROSITE" id="PS50893"/>
    </source>
</evidence>
<feature type="region of interest" description="Disordered" evidence="7">
    <location>
        <begin position="1"/>
        <end position="25"/>
    </location>
</feature>
<dbReference type="GO" id="GO:0016887">
    <property type="term" value="F:ATP hydrolysis activity"/>
    <property type="evidence" value="ECO:0007669"/>
    <property type="project" value="InterPro"/>
</dbReference>
<dbReference type="SUPFAM" id="SSF52540">
    <property type="entry name" value="P-loop containing nucleoside triphosphate hydrolases"/>
    <property type="match status" value="2"/>
</dbReference>
<dbReference type="PANTHER" id="PTHR24221">
    <property type="entry name" value="ATP-BINDING CASSETTE SUB-FAMILY B"/>
    <property type="match status" value="1"/>
</dbReference>
<dbReference type="Gene3D" id="3.40.50.300">
    <property type="entry name" value="P-loop containing nucleotide triphosphate hydrolases"/>
    <property type="match status" value="1"/>
</dbReference>
<evidence type="ECO:0000256" key="4">
    <source>
        <dbReference type="ARBA" id="ARBA00022840"/>
    </source>
</evidence>
<keyword evidence="3" id="KW-0547">Nucleotide-binding</keyword>
<dbReference type="RefSeq" id="WP_087003176.1">
    <property type="nucleotide sequence ID" value="NZ_FWFF01000001.1"/>
</dbReference>
<dbReference type="CDD" id="cd07346">
    <property type="entry name" value="ABC_6TM_exporters"/>
    <property type="match status" value="1"/>
</dbReference>
<dbReference type="AlphaFoldDB" id="A0A1X6WU38"/>
<name>A0A1X6WU38_9MICO</name>
<dbReference type="SUPFAM" id="SSF90123">
    <property type="entry name" value="ABC transporter transmembrane region"/>
    <property type="match status" value="1"/>
</dbReference>
<evidence type="ECO:0000256" key="6">
    <source>
        <dbReference type="ARBA" id="ARBA00023136"/>
    </source>
</evidence>
<dbReference type="Pfam" id="PF00664">
    <property type="entry name" value="ABC_membrane"/>
    <property type="match status" value="1"/>
</dbReference>
<accession>A0A1X6WU38</accession>
<dbReference type="InterPro" id="IPR003439">
    <property type="entry name" value="ABC_transporter-like_ATP-bd"/>
</dbReference>
<evidence type="ECO:0000256" key="5">
    <source>
        <dbReference type="ARBA" id="ARBA00022989"/>
    </source>
</evidence>
<proteinExistence type="predicted"/>
<feature type="transmembrane region" description="Helical" evidence="8">
    <location>
        <begin position="89"/>
        <end position="111"/>
    </location>
</feature>